<organism evidence="2 3">
    <name type="scientific">Araneus ventricosus</name>
    <name type="common">Orbweaver spider</name>
    <name type="synonym">Epeira ventricosa</name>
    <dbReference type="NCBI Taxonomy" id="182803"/>
    <lineage>
        <taxon>Eukaryota</taxon>
        <taxon>Metazoa</taxon>
        <taxon>Ecdysozoa</taxon>
        <taxon>Arthropoda</taxon>
        <taxon>Chelicerata</taxon>
        <taxon>Arachnida</taxon>
        <taxon>Araneae</taxon>
        <taxon>Araneomorphae</taxon>
        <taxon>Entelegynae</taxon>
        <taxon>Araneoidea</taxon>
        <taxon>Araneidae</taxon>
        <taxon>Araneus</taxon>
    </lineage>
</organism>
<sequence>MSFRHSFTVSSPPVFVNEDMGRKWVRAVIYSTIQRQHSPGNRPDVLGTSDPELANQGHAMSKHSRARSHHSLYITDPHWATPAHDPTGPIENTALPGSHKNVVTDPCGPTKGLQPGSGCHIFNT</sequence>
<proteinExistence type="predicted"/>
<evidence type="ECO:0000313" key="3">
    <source>
        <dbReference type="Proteomes" id="UP000499080"/>
    </source>
</evidence>
<accession>A0A4Y2KXJ6</accession>
<dbReference type="AlphaFoldDB" id="A0A4Y2KXJ6"/>
<keyword evidence="3" id="KW-1185">Reference proteome</keyword>
<dbReference type="EMBL" id="BGPR01005052">
    <property type="protein sequence ID" value="GBN06327.1"/>
    <property type="molecule type" value="Genomic_DNA"/>
</dbReference>
<feature type="region of interest" description="Disordered" evidence="1">
    <location>
        <begin position="34"/>
        <end position="97"/>
    </location>
</feature>
<evidence type="ECO:0000256" key="1">
    <source>
        <dbReference type="SAM" id="MobiDB-lite"/>
    </source>
</evidence>
<name>A0A4Y2KXJ6_ARAVE</name>
<evidence type="ECO:0000313" key="2">
    <source>
        <dbReference type="EMBL" id="GBN06327.1"/>
    </source>
</evidence>
<feature type="compositionally biased region" description="Basic residues" evidence="1">
    <location>
        <begin position="60"/>
        <end position="70"/>
    </location>
</feature>
<dbReference type="Proteomes" id="UP000499080">
    <property type="component" value="Unassembled WGS sequence"/>
</dbReference>
<gene>
    <name evidence="2" type="ORF">AVEN_228791_1</name>
</gene>
<comment type="caution">
    <text evidence="2">The sequence shown here is derived from an EMBL/GenBank/DDBJ whole genome shotgun (WGS) entry which is preliminary data.</text>
</comment>
<protein>
    <submittedName>
        <fullName evidence="2">Uncharacterized protein</fullName>
    </submittedName>
</protein>
<reference evidence="2 3" key="1">
    <citation type="journal article" date="2019" name="Sci. Rep.">
        <title>Orb-weaving spider Araneus ventricosus genome elucidates the spidroin gene catalogue.</title>
        <authorList>
            <person name="Kono N."/>
            <person name="Nakamura H."/>
            <person name="Ohtoshi R."/>
            <person name="Moran D.A.P."/>
            <person name="Shinohara A."/>
            <person name="Yoshida Y."/>
            <person name="Fujiwara M."/>
            <person name="Mori M."/>
            <person name="Tomita M."/>
            <person name="Arakawa K."/>
        </authorList>
    </citation>
    <scope>NUCLEOTIDE SEQUENCE [LARGE SCALE GENOMIC DNA]</scope>
</reference>